<dbReference type="EMBL" id="SLVV01000004">
    <property type="protein sequence ID" value="TCN26223.1"/>
    <property type="molecule type" value="Genomic_DNA"/>
</dbReference>
<dbReference type="InterPro" id="IPR036513">
    <property type="entry name" value="STAS_dom_sf"/>
</dbReference>
<protein>
    <submittedName>
        <fullName evidence="3">RsbT co-antagonist protein RsbR</fullName>
    </submittedName>
</protein>
<feature type="domain" description="STAS" evidence="2">
    <location>
        <begin position="163"/>
        <end position="274"/>
    </location>
</feature>
<evidence type="ECO:0000313" key="4">
    <source>
        <dbReference type="Proteomes" id="UP000295689"/>
    </source>
</evidence>
<organism evidence="3 4">
    <name type="scientific">Mesobacillus foraminis</name>
    <dbReference type="NCBI Taxonomy" id="279826"/>
    <lineage>
        <taxon>Bacteria</taxon>
        <taxon>Bacillati</taxon>
        <taxon>Bacillota</taxon>
        <taxon>Bacilli</taxon>
        <taxon>Bacillales</taxon>
        <taxon>Bacillaceae</taxon>
        <taxon>Mesobacillus</taxon>
    </lineage>
</organism>
<dbReference type="InterPro" id="IPR002645">
    <property type="entry name" value="STAS_dom"/>
</dbReference>
<comment type="caution">
    <text evidence="3">The sequence shown here is derived from an EMBL/GenBank/DDBJ whole genome shotgun (WGS) entry which is preliminary data.</text>
</comment>
<name>A0A4R2BI24_9BACI</name>
<proteinExistence type="predicted"/>
<dbReference type="Proteomes" id="UP000295689">
    <property type="component" value="Unassembled WGS sequence"/>
</dbReference>
<dbReference type="PROSITE" id="PS50801">
    <property type="entry name" value="STAS"/>
    <property type="match status" value="1"/>
</dbReference>
<dbReference type="AlphaFoldDB" id="A0A4R2BI24"/>
<dbReference type="SUPFAM" id="SSF52091">
    <property type="entry name" value="SpoIIaa-like"/>
    <property type="match status" value="1"/>
</dbReference>
<dbReference type="PANTHER" id="PTHR33745">
    <property type="entry name" value="RSBT ANTAGONIST PROTEIN RSBS-RELATED"/>
    <property type="match status" value="1"/>
</dbReference>
<keyword evidence="1" id="KW-0597">Phosphoprotein</keyword>
<dbReference type="PANTHER" id="PTHR33745:SF3">
    <property type="entry name" value="RSBT CO-ANTAGONIST PROTEIN RSBRC"/>
    <property type="match status" value="1"/>
</dbReference>
<dbReference type="RefSeq" id="WP_132004559.1">
    <property type="nucleotide sequence ID" value="NZ_JABUHM010000015.1"/>
</dbReference>
<reference evidence="3 4" key="1">
    <citation type="journal article" date="2015" name="Stand. Genomic Sci.">
        <title>Genomic Encyclopedia of Bacterial and Archaeal Type Strains, Phase III: the genomes of soil and plant-associated and newly described type strains.</title>
        <authorList>
            <person name="Whitman W.B."/>
            <person name="Woyke T."/>
            <person name="Klenk H.P."/>
            <person name="Zhou Y."/>
            <person name="Lilburn T.G."/>
            <person name="Beck B.J."/>
            <person name="De Vos P."/>
            <person name="Vandamme P."/>
            <person name="Eisen J.A."/>
            <person name="Garrity G."/>
            <person name="Hugenholtz P."/>
            <person name="Kyrpides N.C."/>
        </authorList>
    </citation>
    <scope>NUCLEOTIDE SEQUENCE [LARGE SCALE GENOMIC DNA]</scope>
    <source>
        <strain evidence="3 4">CV53</strain>
    </source>
</reference>
<evidence type="ECO:0000259" key="2">
    <source>
        <dbReference type="PROSITE" id="PS50801"/>
    </source>
</evidence>
<dbReference type="InterPro" id="IPR051932">
    <property type="entry name" value="Bact_StressResp_Reg"/>
</dbReference>
<sequence length="283" mass="32206">MDNIYQYLIANSANISKKWFQMRETSKTNSIYSAQSDPKIENMLKEQHAFTIETIASAFLDDQKPFEEKLAIWADTVARSRVDTTTPIHEVLAALGRTRSIIWNFINDFCSENKANISVEDVLKWSSILQETFERLYQEFSKLYFELLLQTIESRKNLLIELGSPVIPITKSVGVLPLVGDMDVDRAEHILNTVPQKCNQEHISHLFVDFSGVSVLNEVVVHYIYNLVDVLRLLGIKTSFSGIGPKSAMFSVQLGIDLRRSDSYNTLQQALIKNKIQIGTDEL</sequence>
<evidence type="ECO:0000256" key="1">
    <source>
        <dbReference type="ARBA" id="ARBA00022553"/>
    </source>
</evidence>
<gene>
    <name evidence="3" type="ORF">EV146_104333</name>
</gene>
<dbReference type="Gene3D" id="3.30.750.24">
    <property type="entry name" value="STAS domain"/>
    <property type="match status" value="1"/>
</dbReference>
<keyword evidence="4" id="KW-1185">Reference proteome</keyword>
<dbReference type="CDD" id="cd07041">
    <property type="entry name" value="STAS_RsbR_RsbS_like"/>
    <property type="match status" value="1"/>
</dbReference>
<dbReference type="Pfam" id="PF01740">
    <property type="entry name" value="STAS"/>
    <property type="match status" value="1"/>
</dbReference>
<accession>A0A4R2BI24</accession>
<evidence type="ECO:0000313" key="3">
    <source>
        <dbReference type="EMBL" id="TCN26223.1"/>
    </source>
</evidence>